<evidence type="ECO:0000313" key="4">
    <source>
        <dbReference type="Proteomes" id="UP000245523"/>
    </source>
</evidence>
<gene>
    <name evidence="3" type="ORF">B0H50_10798</name>
</gene>
<evidence type="ECO:0008006" key="5">
    <source>
        <dbReference type="Google" id="ProtNLM"/>
    </source>
</evidence>
<dbReference type="Proteomes" id="UP000245523">
    <property type="component" value="Unassembled WGS sequence"/>
</dbReference>
<keyword evidence="2" id="KW-0732">Signal</keyword>
<sequence length="393" mass="44417">MRILLCALFFAIFSAPTFAGHVTTAGVSAGGGATRDLQLREIGQVFHPQTSGYLGANYYYFPLPSQSKLTTEYGKHEGYILRQNFAGYFADSLGKSGWKLGILWWMERHGWDSEDFVLFPHYSKFSLIRSVQTTGFTLSRPHENFGFAGGIQYVNPEHVGKIYEPEVDTLYEWVAAVWGPISAQTSFHHSDFKHVRVTLNLESKQVLGGKSSGPLTYLPNIDVALFDRDGDKDSLRLFWEQNLIAQRLYAEALVYFPNKSLRAVGLKYYPDPSKVVSFDVTCYRKRGGDLIWGGGITMPFFRIAYNHADDIENVFGLRGTFVAQFHLGIEKILDKFVGLNGSRSTPMMTREIDTDGNVKKKRREEREKAFQETRKPSAPKEITAKGIVMEEAK</sequence>
<name>A0ABX5LLM8_9BACT</name>
<evidence type="ECO:0000313" key="3">
    <source>
        <dbReference type="EMBL" id="PWL03339.1"/>
    </source>
</evidence>
<feature type="region of interest" description="Disordered" evidence="1">
    <location>
        <begin position="353"/>
        <end position="393"/>
    </location>
</feature>
<comment type="caution">
    <text evidence="3">The sequence shown here is derived from an EMBL/GenBank/DDBJ whole genome shotgun (WGS) entry which is preliminary data.</text>
</comment>
<reference evidence="3 4" key="1">
    <citation type="submission" date="2018-05" db="EMBL/GenBank/DDBJ databases">
        <title>Animal gut microbial communities from fecal samples from Wisconsin, USA.</title>
        <authorList>
            <person name="Neumann A."/>
        </authorList>
    </citation>
    <scope>NUCLEOTIDE SEQUENCE [LARGE SCALE GENOMIC DNA]</scope>
    <source>
        <strain evidence="3 4">UWS4</strain>
    </source>
</reference>
<dbReference type="RefSeq" id="WP_146193687.1">
    <property type="nucleotide sequence ID" value="NZ_QGHD01000007.1"/>
</dbReference>
<keyword evidence="4" id="KW-1185">Reference proteome</keyword>
<accession>A0ABX5LLM8</accession>
<feature type="compositionally biased region" description="Basic and acidic residues" evidence="1">
    <location>
        <begin position="353"/>
        <end position="375"/>
    </location>
</feature>
<evidence type="ECO:0000256" key="1">
    <source>
        <dbReference type="SAM" id="MobiDB-lite"/>
    </source>
</evidence>
<proteinExistence type="predicted"/>
<feature type="chain" id="PRO_5047034016" description="Exopolysaccharide biosynthesis protein YbjH" evidence="2">
    <location>
        <begin position="20"/>
        <end position="393"/>
    </location>
</feature>
<organism evidence="3 4">
    <name type="scientific">Hallerella porci</name>
    <dbReference type="NCBI Taxonomy" id="1945871"/>
    <lineage>
        <taxon>Bacteria</taxon>
        <taxon>Pseudomonadati</taxon>
        <taxon>Fibrobacterota</taxon>
        <taxon>Fibrobacteria</taxon>
        <taxon>Fibrobacterales</taxon>
        <taxon>Fibrobacteraceae</taxon>
        <taxon>Hallerella</taxon>
    </lineage>
</organism>
<feature type="signal peptide" evidence="2">
    <location>
        <begin position="1"/>
        <end position="19"/>
    </location>
</feature>
<evidence type="ECO:0000256" key="2">
    <source>
        <dbReference type="SAM" id="SignalP"/>
    </source>
</evidence>
<dbReference type="EMBL" id="QGHD01000007">
    <property type="protein sequence ID" value="PWL03339.1"/>
    <property type="molecule type" value="Genomic_DNA"/>
</dbReference>
<protein>
    <recommendedName>
        <fullName evidence="5">Exopolysaccharide biosynthesis protein YbjH</fullName>
    </recommendedName>
</protein>